<dbReference type="AlphaFoldDB" id="A0A7G1HV50"/>
<dbReference type="InterPro" id="IPR012349">
    <property type="entry name" value="Split_barrel_FMN-bd"/>
</dbReference>
<dbReference type="SMART" id="SM00903">
    <property type="entry name" value="Flavin_Reduct"/>
    <property type="match status" value="1"/>
</dbReference>
<dbReference type="InterPro" id="IPR050268">
    <property type="entry name" value="NADH-dep_flavin_reductase"/>
</dbReference>
<dbReference type="EMBL" id="AP023322">
    <property type="protein sequence ID" value="BCI62048.1"/>
    <property type="molecule type" value="Genomic_DNA"/>
</dbReference>
<dbReference type="Pfam" id="PF01613">
    <property type="entry name" value="Flavin_Reduct"/>
    <property type="match status" value="1"/>
</dbReference>
<dbReference type="InterPro" id="IPR002563">
    <property type="entry name" value="Flavin_Rdtase-like_dom"/>
</dbReference>
<proteinExistence type="predicted"/>
<dbReference type="GO" id="GO:0005506">
    <property type="term" value="F:iron ion binding"/>
    <property type="evidence" value="ECO:0007669"/>
    <property type="project" value="InterPro"/>
</dbReference>
<dbReference type="PROSITE" id="PS50903">
    <property type="entry name" value="RUBREDOXIN_LIKE"/>
    <property type="match status" value="1"/>
</dbReference>
<dbReference type="CDD" id="cd00350">
    <property type="entry name" value="rubredoxin_like"/>
    <property type="match status" value="1"/>
</dbReference>
<dbReference type="SUPFAM" id="SSF50475">
    <property type="entry name" value="FMN-binding split barrel"/>
    <property type="match status" value="1"/>
</dbReference>
<feature type="domain" description="Rubredoxin-like" evidence="2">
    <location>
        <begin position="180"/>
        <end position="218"/>
    </location>
</feature>
<dbReference type="KEGG" id="copr:Cop2CBH44_04010"/>
<dbReference type="Gene3D" id="2.30.110.10">
    <property type="entry name" value="Electron Transport, Fmn-binding Protein, Chain A"/>
    <property type="match status" value="1"/>
</dbReference>
<evidence type="ECO:0000313" key="4">
    <source>
        <dbReference type="Proteomes" id="UP000594042"/>
    </source>
</evidence>
<name>A0A7G1HV50_9BACT</name>
<dbReference type="GO" id="GO:0010181">
    <property type="term" value="F:FMN binding"/>
    <property type="evidence" value="ECO:0007669"/>
    <property type="project" value="InterPro"/>
</dbReference>
<dbReference type="GO" id="GO:0042602">
    <property type="term" value="F:riboflavin reductase (NADPH) activity"/>
    <property type="evidence" value="ECO:0007669"/>
    <property type="project" value="TreeGrafter"/>
</dbReference>
<keyword evidence="4" id="KW-1185">Reference proteome</keyword>
<dbReference type="PROSITE" id="PS51257">
    <property type="entry name" value="PROKAR_LIPOPROTEIN"/>
    <property type="match status" value="1"/>
</dbReference>
<dbReference type="Proteomes" id="UP000594042">
    <property type="component" value="Chromosome"/>
</dbReference>
<dbReference type="Gene3D" id="2.20.28.10">
    <property type="match status" value="1"/>
</dbReference>
<dbReference type="Pfam" id="PF21349">
    <property type="entry name" value="RUBY_RBDX"/>
    <property type="match status" value="1"/>
</dbReference>
<protein>
    <submittedName>
        <fullName evidence="3">High molecular weight rubredoxin</fullName>
    </submittedName>
</protein>
<dbReference type="PANTHER" id="PTHR30466">
    <property type="entry name" value="FLAVIN REDUCTASE"/>
    <property type="match status" value="1"/>
</dbReference>
<reference evidence="4" key="1">
    <citation type="submission" date="2020-07" db="EMBL/GenBank/DDBJ databases">
        <title>Complete genome sequencing of Coprobacter sp. strain 2CBH44.</title>
        <authorList>
            <person name="Sakamoto M."/>
            <person name="Murakami T."/>
            <person name="Mori H."/>
        </authorList>
    </citation>
    <scope>NUCLEOTIDE SEQUENCE [LARGE SCALE GENOMIC DNA]</scope>
    <source>
        <strain evidence="4">2CBH44</strain>
    </source>
</reference>
<keyword evidence="1" id="KW-0560">Oxidoreductase</keyword>
<evidence type="ECO:0000259" key="2">
    <source>
        <dbReference type="PROSITE" id="PS50903"/>
    </source>
</evidence>
<dbReference type="RefSeq" id="WP_200755454.1">
    <property type="nucleotide sequence ID" value="NZ_AP023322.1"/>
</dbReference>
<gene>
    <name evidence="3" type="primary">hrb</name>
    <name evidence="3" type="ORF">Cop2CBH44_04010</name>
</gene>
<sequence length="218" mass="24103">MDKTVLRNLSYGMYVLGACDDGRPVGCIINTCIQVTSIDPVVAISVNKDNYTYEVIRRTGKFTISIIPEDVDPLIIPVFGFQCSKEKDKYKDFSYEISCGVPLLKSKFAGQLICEVTGMTDCGTHCVILGKVTDTRRGEGTPMTYDYYHKVIKGNAPKNAPTYQGDIEPQKEKPVIGDTASRYVCSVCGYVYDGDINKEPDDFHCPVCGVDKTMFNPA</sequence>
<dbReference type="PANTHER" id="PTHR30466:SF1">
    <property type="entry name" value="FMN REDUCTASE (NADH) RUTF"/>
    <property type="match status" value="1"/>
</dbReference>
<dbReference type="InterPro" id="IPR048574">
    <property type="entry name" value="RUBY_RBDX"/>
</dbReference>
<evidence type="ECO:0000313" key="3">
    <source>
        <dbReference type="EMBL" id="BCI62048.1"/>
    </source>
</evidence>
<organism evidence="3 4">
    <name type="scientific">Coprobacter secundus subsp. similis</name>
    <dbReference type="NCBI Taxonomy" id="2751153"/>
    <lineage>
        <taxon>Bacteria</taxon>
        <taxon>Pseudomonadati</taxon>
        <taxon>Bacteroidota</taxon>
        <taxon>Bacteroidia</taxon>
        <taxon>Bacteroidales</taxon>
        <taxon>Barnesiellaceae</taxon>
        <taxon>Coprobacter</taxon>
    </lineage>
</organism>
<dbReference type="SUPFAM" id="SSF57802">
    <property type="entry name" value="Rubredoxin-like"/>
    <property type="match status" value="1"/>
</dbReference>
<evidence type="ECO:0000256" key="1">
    <source>
        <dbReference type="ARBA" id="ARBA00023002"/>
    </source>
</evidence>
<dbReference type="InterPro" id="IPR024934">
    <property type="entry name" value="Rubredoxin-like_dom"/>
</dbReference>
<accession>A0A7G1HV50</accession>